<dbReference type="PANTHER" id="PTHR46591:SF1">
    <property type="entry name" value="ZINC FINGER FYVE DOMAIN-CONTAINING PROTEIN 26"/>
    <property type="match status" value="1"/>
</dbReference>
<dbReference type="InterPro" id="IPR028730">
    <property type="entry name" value="ZFYVE26"/>
</dbReference>
<dbReference type="GO" id="GO:0005813">
    <property type="term" value="C:centrosome"/>
    <property type="evidence" value="ECO:0007669"/>
    <property type="project" value="TreeGrafter"/>
</dbReference>
<dbReference type="InterPro" id="IPR017455">
    <property type="entry name" value="Znf_FYVE-rel"/>
</dbReference>
<evidence type="ECO:0000313" key="12">
    <source>
        <dbReference type="EMBL" id="EPQ14969.1"/>
    </source>
</evidence>
<comment type="function">
    <text evidence="8">Phosphatidylinositol 3-phosphate-binding protein required for the abscission step in cytokinesis: recruited to the midbody during cytokinesis and acts as a regulator of abscission. May also be required for efficient homologous recombination DNA double-strand break repair.</text>
</comment>
<dbReference type="SMART" id="SM00064">
    <property type="entry name" value="FYVE"/>
    <property type="match status" value="1"/>
</dbReference>
<feature type="compositionally biased region" description="Basic and acidic residues" evidence="10">
    <location>
        <begin position="683"/>
        <end position="697"/>
    </location>
</feature>
<dbReference type="CDD" id="cd15724">
    <property type="entry name" value="FYVE_ZFY26"/>
    <property type="match status" value="1"/>
</dbReference>
<evidence type="ECO:0000256" key="4">
    <source>
        <dbReference type="ARBA" id="ARBA00022723"/>
    </source>
</evidence>
<accession>S7NCF5</accession>
<comment type="similarity">
    <text evidence="1">Belongs to the eukaryotic ribosomal protein eL24 family.</text>
</comment>
<dbReference type="InterPro" id="IPR011011">
    <property type="entry name" value="Znf_FYVE_PHD"/>
</dbReference>
<keyword evidence="6" id="KW-0862">Zinc</keyword>
<keyword evidence="13" id="KW-1185">Reference proteome</keyword>
<dbReference type="InterPro" id="IPR000306">
    <property type="entry name" value="Znf_FYVE"/>
</dbReference>
<dbReference type="Gene3D" id="2.30.170.20">
    <property type="entry name" value="Ribosomal protein L24e"/>
    <property type="match status" value="1"/>
</dbReference>
<dbReference type="Proteomes" id="UP000052978">
    <property type="component" value="Unassembled WGS sequence"/>
</dbReference>
<keyword evidence="5 9" id="KW-0863">Zinc-finger</keyword>
<evidence type="ECO:0000256" key="10">
    <source>
        <dbReference type="SAM" id="MobiDB-lite"/>
    </source>
</evidence>
<evidence type="ECO:0000259" key="11">
    <source>
        <dbReference type="PROSITE" id="PS50178"/>
    </source>
</evidence>
<name>S7NCF5_MYOBR</name>
<reference evidence="12 13" key="1">
    <citation type="journal article" date="2013" name="Nat. Commun.">
        <title>Genome analysis reveals insights into physiology and longevity of the Brandt's bat Myotis brandtii.</title>
        <authorList>
            <person name="Seim I."/>
            <person name="Fang X."/>
            <person name="Xiong Z."/>
            <person name="Lobanov A.V."/>
            <person name="Huang Z."/>
            <person name="Ma S."/>
            <person name="Feng Y."/>
            <person name="Turanov A.A."/>
            <person name="Zhu Y."/>
            <person name="Lenz T.L."/>
            <person name="Gerashchenko M.V."/>
            <person name="Fan D."/>
            <person name="Hee Yim S."/>
            <person name="Yao X."/>
            <person name="Jordan D."/>
            <person name="Xiong Y."/>
            <person name="Ma Y."/>
            <person name="Lyapunov A.N."/>
            <person name="Chen G."/>
            <person name="Kulakova O.I."/>
            <person name="Sun Y."/>
            <person name="Lee S.G."/>
            <person name="Bronson R.T."/>
            <person name="Moskalev A.A."/>
            <person name="Sunyaev S.R."/>
            <person name="Zhang G."/>
            <person name="Krogh A."/>
            <person name="Wang J."/>
            <person name="Gladyshev V.N."/>
        </authorList>
    </citation>
    <scope>NUCLEOTIDE SEQUENCE [LARGE SCALE GENOMIC DNA]</scope>
</reference>
<feature type="region of interest" description="Disordered" evidence="10">
    <location>
        <begin position="798"/>
        <end position="840"/>
    </location>
</feature>
<dbReference type="FunFam" id="3.30.40.10:FF:000295">
    <property type="entry name" value="Zinc finger, FYVE domain-containing 26"/>
    <property type="match status" value="1"/>
</dbReference>
<keyword evidence="3" id="KW-0597">Phosphoprotein</keyword>
<feature type="region of interest" description="Disordered" evidence="10">
    <location>
        <begin position="1989"/>
        <end position="2010"/>
    </location>
</feature>
<evidence type="ECO:0000256" key="8">
    <source>
        <dbReference type="ARBA" id="ARBA00044939"/>
    </source>
</evidence>
<dbReference type="GO" id="GO:0032465">
    <property type="term" value="P:regulation of cytokinesis"/>
    <property type="evidence" value="ECO:0007669"/>
    <property type="project" value="TreeGrafter"/>
</dbReference>
<dbReference type="InterPro" id="IPR038630">
    <property type="entry name" value="L24e/L24_sf"/>
</dbReference>
<protein>
    <recommendedName>
        <fullName evidence="2">Zinc finger FYVE domain-containing protein 26</fullName>
    </recommendedName>
</protein>
<feature type="domain" description="FYVE-type" evidence="11">
    <location>
        <begin position="1926"/>
        <end position="1986"/>
    </location>
</feature>
<dbReference type="GO" id="GO:0008270">
    <property type="term" value="F:zinc ion binding"/>
    <property type="evidence" value="ECO:0007669"/>
    <property type="project" value="UniProtKB-KW"/>
</dbReference>
<dbReference type="PANTHER" id="PTHR46591">
    <property type="entry name" value="ZINC FINGER FYVE DOMAIN-CONTAINING PROTEIN 26"/>
    <property type="match status" value="1"/>
</dbReference>
<feature type="region of interest" description="Disordered" evidence="10">
    <location>
        <begin position="731"/>
        <end position="757"/>
    </location>
</feature>
<evidence type="ECO:0000256" key="3">
    <source>
        <dbReference type="ARBA" id="ARBA00022553"/>
    </source>
</evidence>
<organism evidence="12 13">
    <name type="scientific">Myotis brandtii</name>
    <name type="common">Brandt's bat</name>
    <dbReference type="NCBI Taxonomy" id="109478"/>
    <lineage>
        <taxon>Eukaryota</taxon>
        <taxon>Metazoa</taxon>
        <taxon>Chordata</taxon>
        <taxon>Craniata</taxon>
        <taxon>Vertebrata</taxon>
        <taxon>Euteleostomi</taxon>
        <taxon>Mammalia</taxon>
        <taxon>Eutheria</taxon>
        <taxon>Laurasiatheria</taxon>
        <taxon>Chiroptera</taxon>
        <taxon>Yangochiroptera</taxon>
        <taxon>Vespertilionidae</taxon>
        <taxon>Myotis</taxon>
    </lineage>
</organism>
<feature type="region of interest" description="Disordered" evidence="10">
    <location>
        <begin position="1387"/>
        <end position="1415"/>
    </location>
</feature>
<evidence type="ECO:0000256" key="2">
    <source>
        <dbReference type="ARBA" id="ARBA00014373"/>
    </source>
</evidence>
<evidence type="ECO:0000256" key="9">
    <source>
        <dbReference type="PROSITE-ProRule" id="PRU00091"/>
    </source>
</evidence>
<feature type="compositionally biased region" description="Basic residues" evidence="10">
    <location>
        <begin position="799"/>
        <end position="808"/>
    </location>
</feature>
<feature type="region of interest" description="Disordered" evidence="10">
    <location>
        <begin position="1873"/>
        <end position="1918"/>
    </location>
</feature>
<feature type="region of interest" description="Disordered" evidence="10">
    <location>
        <begin position="625"/>
        <end position="697"/>
    </location>
</feature>
<keyword evidence="4" id="KW-0479">Metal-binding</keyword>
<dbReference type="GO" id="GO:0030496">
    <property type="term" value="C:midbody"/>
    <property type="evidence" value="ECO:0007669"/>
    <property type="project" value="TreeGrafter"/>
</dbReference>
<evidence type="ECO:0000256" key="7">
    <source>
        <dbReference type="ARBA" id="ARBA00025962"/>
    </source>
</evidence>
<dbReference type="eggNOG" id="KOG1811">
    <property type="taxonomic scope" value="Eukaryota"/>
</dbReference>
<evidence type="ECO:0000313" key="13">
    <source>
        <dbReference type="Proteomes" id="UP000052978"/>
    </source>
</evidence>
<evidence type="ECO:0000256" key="6">
    <source>
        <dbReference type="ARBA" id="ARBA00022833"/>
    </source>
</evidence>
<dbReference type="Pfam" id="PF25569">
    <property type="entry name" value="TPR_ZFYVE26"/>
    <property type="match status" value="1"/>
</dbReference>
<dbReference type="SUPFAM" id="SSF57903">
    <property type="entry name" value="FYVE/PHD zinc finger"/>
    <property type="match status" value="1"/>
</dbReference>
<feature type="compositionally biased region" description="Polar residues" evidence="10">
    <location>
        <begin position="1389"/>
        <end position="1399"/>
    </location>
</feature>
<proteinExistence type="inferred from homology"/>
<dbReference type="Gene3D" id="3.30.40.10">
    <property type="entry name" value="Zinc/RING finger domain, C3HC4 (zinc finger)"/>
    <property type="match status" value="1"/>
</dbReference>
<dbReference type="InterPro" id="IPR057946">
    <property type="entry name" value="TPR_ZFYVE26"/>
</dbReference>
<dbReference type="Pfam" id="PF01363">
    <property type="entry name" value="FYVE"/>
    <property type="match status" value="1"/>
</dbReference>
<dbReference type="GO" id="GO:0000281">
    <property type="term" value="P:mitotic cytokinesis"/>
    <property type="evidence" value="ECO:0007669"/>
    <property type="project" value="InterPro"/>
</dbReference>
<dbReference type="GO" id="GO:0005765">
    <property type="term" value="C:lysosomal membrane"/>
    <property type="evidence" value="ECO:0007669"/>
    <property type="project" value="TreeGrafter"/>
</dbReference>
<dbReference type="GO" id="GO:0000724">
    <property type="term" value="P:double-strand break repair via homologous recombination"/>
    <property type="evidence" value="ECO:0007669"/>
    <property type="project" value="InterPro"/>
</dbReference>
<dbReference type="PROSITE" id="PS50178">
    <property type="entry name" value="ZF_FYVE"/>
    <property type="match status" value="1"/>
</dbReference>
<comment type="subunit">
    <text evidence="7">Interacts with AP5Z1, AP5B1, AP5S1 and SPG11. Interacts with TTC19 and KIF13A.</text>
</comment>
<feature type="compositionally biased region" description="Polar residues" evidence="10">
    <location>
        <begin position="1873"/>
        <end position="1885"/>
    </location>
</feature>
<dbReference type="GO" id="GO:0032266">
    <property type="term" value="F:phosphatidylinositol-3-phosphate binding"/>
    <property type="evidence" value="ECO:0007669"/>
    <property type="project" value="InterPro"/>
</dbReference>
<dbReference type="InterPro" id="IPR000988">
    <property type="entry name" value="Ribosomal_eL24-rel_N"/>
</dbReference>
<evidence type="ECO:0000256" key="1">
    <source>
        <dbReference type="ARBA" id="ARBA00005647"/>
    </source>
</evidence>
<sequence>MHYPFGKEETASQRELFGFFCECLQRGEWELAQACVPQLHAAQGDIPKQVEDILRALVACPHQLRCGPDINPQRLAWVWLLVLEKWFAQEKPRMMFIRNNCKVFRFCKSKCDKNFKKKLNPYKKLLPAVFRRKLEFLLLSEDLQGNIPEDILKELYEALSQDTADPVLDENQRPESRTLRLSSEAVSVLLDLLSQASQPAQALLELLLREDDGPGPGGWPLQKALVDLIRKALRALQDAAPGSPGGVEAIYGALRTLRCPAEPLGAELRLLCEELLEACRTEGSPLQEERLLSCLLHKAGRGLLSLYGHAYAEKAAMKPLKASSLGEVSPDHLDPERAMLALFSNPDSAEAWKLAYFYCLSNSKHFLEQILVTALTLLKEEDFPSLGCLLDREFRPLRRLLVLLGWTHCQSLASARRLLQTLHRTQDQGGDKLLRDACDGLWAHLEVLEWCVQQSSSPIPKRDLLCHLHGGDSHSVLYSLHHLTNLPALREEEVLKLLQKVPAKEPQQEHNSAGAPGPEHLSQCQNLTLYRSFCAMKYAIYALCVNSHQHTQCQECKDSLSEDLAVAAEPMNDSVPPSGASNLFSTYLARCQQYLCGVPDSLRLELLENIFSLLLMTSADLHPEPHLPEDYAEEDDIDGKDPLGLGSPPESPQHIAQPERKSERGSLGVPRSLADTLPSCLKTEPKDSSPEPHGHSFLDLEHLTSGVSGFLADEFAMGAFLRLLQDQLEELSSHSPPEDPMLPEGQNCPESRHGPQSRLHRFSKVLSEAQWRYKVVTSNQSSEEQPFRRYRPVATWHPSLRRGRRTRRSRADGRDRGSNPSLESTSSELSTSTSEGSLNIMSGRNELQPQTQSSFIPMMFSPPESLLASCILRGNFAEAHQVVFMFDLKSSPSSGELMFVERYQEVIQELARVEHKIENQNSDGGSSTIRRTGSGRSTLQAIGSAAAAGMVFYSISDVTDKLLSPSGDPIPTLQEDFWISSTLLEPTDPLREVLEELSPPAMAAFDLACSQCQLWKTCKQLLETAERRLNSSLESRGMVFYSISDVTDKLLSPSGDPIPTLQEDFWISSTLLEPTDPLREVLEELSPPAMAAFDLACSQCQLWKTCKQLLETAERRLNSSLESRGRQLDHVLPSADGIRGFPVVLQQISKILNYLLTSAGQTKSESIEEKGGGLPRCSIAELLQTCWPSLTEDCAASHATLSQQLDQILQSLREALELPEPRSSPLSSLVEQAAQKAVETEAHPVHIQTELLQKTLGRQAPVGSGQTDYMGTFSSYCSTLAAVLVQSLRSEPDHVEVRVGNPFVLLQQSSSQLVSHLLLERQVPPDRLAALLAREGLSLSVPQVIVNCCCEPLALCPSLQSQQMSSLLTHLGILAQLHTSHCLEDLPLSAQSSPKPTENPTSEKKPSSSKDSSPSALTSSALAFLKSRSKLLATVACLGASRGSKVTKPSLSWKELRGRREVPLTAEQVARECVRLLEQFPMLEASLLAAWEPLRGSSKQEQSLAASLCGQASLSTVLLGLHSPVALDVLTEAFKEALVARDWPRALQLTEVYGQDMDDLSSIRDAVLSCAVASDEEGWQYLFPVKDASLRSQLTLKFVDRWPLESCLEILAYCISDTTVPAELRCELQRKLAELQMYQKILGLQATPVWCDWQTLRNCCVDDPSTVMNVILEAKEYGLCEEWGCLYPIPREHLISLHQRHLLYLLEGGDHEKALQLLRRIPDPSMCLEVTEQSLDQHPSLATSHFLANYLTTHFYGKLTAVRHCEIQALYMGSKVLLTLPEQHRASYSHLSSKPLLMLEQLLMNMKVDWATMAVQTLHPLLARQEIGFTMDDVDSLLSRYAGKALDFPYSLLHGIHLQETVGQASDLETLTRSPSAEFSPTTAPGQGVAIVRSPSPKERSVPQSQPPLEFVPPATPPGRHQWVPDESESLCMVCCREHFTMFNRRHHCRRCGRLVCSSCSTKKMVVEGYRENPTRVCDQCYGYYNKDEPEENPGQPEAPDSAKNESPPYSAVVRVPKAPEVEWILDLNEEENELVRNEFYYEQAPSASLCIAILNLHRDSVACGHQLIEHCCRLSQGLANPEVDAGLLTDIMKQLLFSAKVMFVKAGRSQDLALCDSYISKVDVLNILVAAAYRHVPSLDQILQPAAVTRLRNQLLEAEYYQLGVEVSTKTGLDPTGAWHAWGMACLKAGNLTAAREKFSRCLKPPFDLNQLSHGSRLVQDVVEYLESTVRPLLSLVSTKTGLDPTGAWHAWGMACLKAGNLTAAREKFSRCLKPPFDLNQLSHGSRLVQDVVEYLESTVRPLLSLQDDDYLATLKELEATLRTQSLSLEVIPEGKIMNNTYYQECLFYLHNYSTNLAIVSFYVRHSCLREALLHLLNKESPPEVFIEGIFQPSYKSGKLHVLENLLESIDPTLECWGEYLLAACQHLQKKNYYHILYELQQFMKDQVRAAMTCIRFFSHKAKTYTELGEKLSWLLKAKDHLKIYLQETSRSSKRKKTNFFRKKMTAADVSRHMNTLQLQMEVTRFLHRCESAGTSQITTLPLPTLFGNNHMKMDVACKVMLGGKNVEDGFGMAFRVLQDFQLDAAATYCRAARQLVEREKYSEIRQLLKCVSESGMAAKSDGDTILLNCLEAFKRIPPQELEGLIQAIHNDDNKVQAYLTCCKLRSAYLIAVKQEHSRATALVQQVQQAAKSSGDAVVQDICTQWLLTSQARGALGSGSRK</sequence>
<dbReference type="EMBL" id="KE164080">
    <property type="protein sequence ID" value="EPQ14969.1"/>
    <property type="molecule type" value="Genomic_DNA"/>
</dbReference>
<evidence type="ECO:0000256" key="5">
    <source>
        <dbReference type="ARBA" id="ARBA00022771"/>
    </source>
</evidence>
<feature type="compositionally biased region" description="Low complexity" evidence="10">
    <location>
        <begin position="821"/>
        <end position="838"/>
    </location>
</feature>
<dbReference type="InterPro" id="IPR013083">
    <property type="entry name" value="Znf_RING/FYVE/PHD"/>
</dbReference>
<dbReference type="Pfam" id="PF01246">
    <property type="entry name" value="Ribosomal_L24e"/>
    <property type="match status" value="1"/>
</dbReference>
<dbReference type="GO" id="GO:0007040">
    <property type="term" value="P:lysosome organization"/>
    <property type="evidence" value="ECO:0007669"/>
    <property type="project" value="UniProtKB-ARBA"/>
</dbReference>
<gene>
    <name evidence="12" type="ORF">D623_10024701</name>
</gene>